<evidence type="ECO:0000256" key="1">
    <source>
        <dbReference type="SAM" id="MobiDB-lite"/>
    </source>
</evidence>
<dbReference type="AlphaFoldDB" id="A0ABD2XQU6"/>
<dbReference type="EMBL" id="JBJJXI010000007">
    <property type="protein sequence ID" value="KAL3407465.1"/>
    <property type="molecule type" value="Genomic_DNA"/>
</dbReference>
<organism evidence="2 3">
    <name type="scientific">Trichogramma kaykai</name>
    <dbReference type="NCBI Taxonomy" id="54128"/>
    <lineage>
        <taxon>Eukaryota</taxon>
        <taxon>Metazoa</taxon>
        <taxon>Ecdysozoa</taxon>
        <taxon>Arthropoda</taxon>
        <taxon>Hexapoda</taxon>
        <taxon>Insecta</taxon>
        <taxon>Pterygota</taxon>
        <taxon>Neoptera</taxon>
        <taxon>Endopterygota</taxon>
        <taxon>Hymenoptera</taxon>
        <taxon>Apocrita</taxon>
        <taxon>Proctotrupomorpha</taxon>
        <taxon>Chalcidoidea</taxon>
        <taxon>Trichogrammatidae</taxon>
        <taxon>Trichogramma</taxon>
    </lineage>
</organism>
<feature type="region of interest" description="Disordered" evidence="1">
    <location>
        <begin position="69"/>
        <end position="104"/>
    </location>
</feature>
<sequence>MSSSNSERSEGGVEAVDKHILCTSNYYYNEIFGYLVSETLICTDQLRFFSPFVWNCEWGKYSHEESIQGTRRRRTHSIEEEEARREGRGRREESRRRRRRNEKCSSSNAVDLERPVVVQRQSTYCYERSGFLLTSPASLRCAYLSRNNSLRGSSEAQSIDCMPRRKEKKTIES</sequence>
<reference evidence="2 3" key="1">
    <citation type="journal article" date="2024" name="bioRxiv">
        <title>A reference genome for Trichogramma kaykai: A tiny desert-dwelling parasitoid wasp with competing sex-ratio distorters.</title>
        <authorList>
            <person name="Culotta J."/>
            <person name="Lindsey A.R."/>
        </authorList>
    </citation>
    <scope>NUCLEOTIDE SEQUENCE [LARGE SCALE GENOMIC DNA]</scope>
    <source>
        <strain evidence="2 3">KSX58</strain>
    </source>
</reference>
<proteinExistence type="predicted"/>
<accession>A0ABD2XQU6</accession>
<name>A0ABD2XQU6_9HYME</name>
<evidence type="ECO:0000313" key="2">
    <source>
        <dbReference type="EMBL" id="KAL3407465.1"/>
    </source>
</evidence>
<dbReference type="Proteomes" id="UP001627154">
    <property type="component" value="Unassembled WGS sequence"/>
</dbReference>
<comment type="caution">
    <text evidence="2">The sequence shown here is derived from an EMBL/GenBank/DDBJ whole genome shotgun (WGS) entry which is preliminary data.</text>
</comment>
<keyword evidence="3" id="KW-1185">Reference proteome</keyword>
<gene>
    <name evidence="2" type="ORF">TKK_000446</name>
</gene>
<feature type="region of interest" description="Disordered" evidence="1">
    <location>
        <begin position="153"/>
        <end position="173"/>
    </location>
</feature>
<protein>
    <submittedName>
        <fullName evidence="2">Uncharacterized protein</fullName>
    </submittedName>
</protein>
<evidence type="ECO:0000313" key="3">
    <source>
        <dbReference type="Proteomes" id="UP001627154"/>
    </source>
</evidence>
<feature type="compositionally biased region" description="Basic and acidic residues" evidence="1">
    <location>
        <begin position="76"/>
        <end position="95"/>
    </location>
</feature>